<gene>
    <name evidence="5" type="ORF">P0Y55_06840</name>
</gene>
<name>A0AA95EYB3_9BACL</name>
<feature type="chain" id="PRO_5041665402" evidence="3">
    <location>
        <begin position="25"/>
        <end position="487"/>
    </location>
</feature>
<dbReference type="GO" id="GO:0009253">
    <property type="term" value="P:peptidoglycan catabolic process"/>
    <property type="evidence" value="ECO:0007669"/>
    <property type="project" value="InterPro"/>
</dbReference>
<dbReference type="InterPro" id="IPR036582">
    <property type="entry name" value="Mao_N_sf"/>
</dbReference>
<dbReference type="PANTHER" id="PTHR30404">
    <property type="entry name" value="N-ACETYLMURAMOYL-L-ALANINE AMIDASE"/>
    <property type="match status" value="1"/>
</dbReference>
<dbReference type="InterPro" id="IPR002508">
    <property type="entry name" value="MurNAc-LAA_cat"/>
</dbReference>
<organism evidence="5 6">
    <name type="scientific">Candidatus Cohnella colombiensis</name>
    <dbReference type="NCBI Taxonomy" id="3121368"/>
    <lineage>
        <taxon>Bacteria</taxon>
        <taxon>Bacillati</taxon>
        <taxon>Bacillota</taxon>
        <taxon>Bacilli</taxon>
        <taxon>Bacillales</taxon>
        <taxon>Paenibacillaceae</taxon>
        <taxon>Cohnella</taxon>
    </lineage>
</organism>
<feature type="signal peptide" evidence="3">
    <location>
        <begin position="1"/>
        <end position="24"/>
    </location>
</feature>
<protein>
    <submittedName>
        <fullName evidence="5">N-acetylmuramoyl-L-alanine amidase family protein</fullName>
    </submittedName>
</protein>
<dbReference type="GO" id="GO:0030288">
    <property type="term" value="C:outer membrane-bounded periplasmic space"/>
    <property type="evidence" value="ECO:0007669"/>
    <property type="project" value="TreeGrafter"/>
</dbReference>
<evidence type="ECO:0000259" key="4">
    <source>
        <dbReference type="SMART" id="SM00646"/>
    </source>
</evidence>
<dbReference type="InterPro" id="IPR012854">
    <property type="entry name" value="Cu_amine_oxidase-like_N"/>
</dbReference>
<dbReference type="GO" id="GO:0008745">
    <property type="term" value="F:N-acetylmuramoyl-L-alanine amidase activity"/>
    <property type="evidence" value="ECO:0007669"/>
    <property type="project" value="InterPro"/>
</dbReference>
<dbReference type="SUPFAM" id="SSF55383">
    <property type="entry name" value="Copper amine oxidase, domain N"/>
    <property type="match status" value="1"/>
</dbReference>
<evidence type="ECO:0000256" key="3">
    <source>
        <dbReference type="SAM" id="SignalP"/>
    </source>
</evidence>
<evidence type="ECO:0000256" key="2">
    <source>
        <dbReference type="SAM" id="MobiDB-lite"/>
    </source>
</evidence>
<accession>A0AA95EYB3</accession>
<keyword evidence="1" id="KW-0378">Hydrolase</keyword>
<evidence type="ECO:0000256" key="1">
    <source>
        <dbReference type="ARBA" id="ARBA00022801"/>
    </source>
</evidence>
<dbReference type="Pfam" id="PF01520">
    <property type="entry name" value="Amidase_3"/>
    <property type="match status" value="1"/>
</dbReference>
<dbReference type="Gene3D" id="2.60.40.3500">
    <property type="match status" value="1"/>
</dbReference>
<dbReference type="InterPro" id="IPR050695">
    <property type="entry name" value="N-acetylmuramoyl_amidase_3"/>
</dbReference>
<reference evidence="5" key="1">
    <citation type="submission" date="2023-03" db="EMBL/GenBank/DDBJ databases">
        <title>Andean soil-derived lignocellulolytic bacterial consortium as a source of novel taxa and putative plastic-active enzymes.</title>
        <authorList>
            <person name="Diaz-Garcia L."/>
            <person name="Chuvochina M."/>
            <person name="Feuerriegel G."/>
            <person name="Bunk B."/>
            <person name="Sproer C."/>
            <person name="Streit W.R."/>
            <person name="Rodriguez L.M."/>
            <person name="Overmann J."/>
            <person name="Jimenez D.J."/>
        </authorList>
    </citation>
    <scope>NUCLEOTIDE SEQUENCE</scope>
    <source>
        <strain evidence="5">MAG 2441</strain>
    </source>
</reference>
<dbReference type="AlphaFoldDB" id="A0AA95EYB3"/>
<dbReference type="Proteomes" id="UP001178662">
    <property type="component" value="Chromosome"/>
</dbReference>
<dbReference type="Gene3D" id="3.30.457.10">
    <property type="entry name" value="Copper amine oxidase-like, N-terminal domain"/>
    <property type="match status" value="1"/>
</dbReference>
<keyword evidence="6" id="KW-1185">Reference proteome</keyword>
<evidence type="ECO:0000313" key="6">
    <source>
        <dbReference type="Proteomes" id="UP001178662"/>
    </source>
</evidence>
<dbReference type="SUPFAM" id="SSF53187">
    <property type="entry name" value="Zn-dependent exopeptidases"/>
    <property type="match status" value="1"/>
</dbReference>
<proteinExistence type="predicted"/>
<sequence>MKKWLPWLIVVTVMLFASAGVANAEKATVTPRLILDGVELYPSAPPTLIEKTTMVPIRIITESLGYDVDFNNSNKEIKVTDGKKTIVMTLNQQTAYIDGQAKEMYKPATLAKDVNSALVPLRFVGEALGVNVSWDNVSKAVFMYSPVVVEPVPDPDQGNEQVLPEPDSGQTPDDGSSQASVGKVNEVFHDTDSIYIMYNGSVTPKTMVLSNPSRFVVDLPYMDFDERFSPALPVDPLVGKAGELSIEGGSNIQKVRYSLFSKQPSTIRFVLDLNENADYEVVNDTMFGALHIKLKQNDQQEQPQQPQQKPQYTVVLDAGHGGSDSGAVSIAKQLEKNINLAIVLKTQAILAKDSRIKLILTRQGDTFPTLKDRSDLANQSKADIFISVHSNSNDSAAINGTETYYTREDSAALANVMHPLFVKATGLKDNGVRTKNLHVTRETKMPAVLLEVGYLSNKADNSVLWGEAFQERVAQGIAAGIKQYLNL</sequence>
<feature type="domain" description="MurNAc-LAA" evidence="4">
    <location>
        <begin position="374"/>
        <end position="482"/>
    </location>
</feature>
<evidence type="ECO:0000313" key="5">
    <source>
        <dbReference type="EMBL" id="WEK55755.1"/>
    </source>
</evidence>
<dbReference type="PANTHER" id="PTHR30404:SF0">
    <property type="entry name" value="N-ACETYLMURAMOYL-L-ALANINE AMIDASE AMIC"/>
    <property type="match status" value="1"/>
</dbReference>
<dbReference type="Pfam" id="PF07833">
    <property type="entry name" value="Cu_amine_oxidN1"/>
    <property type="match status" value="1"/>
</dbReference>
<feature type="compositionally biased region" description="Polar residues" evidence="2">
    <location>
        <begin position="168"/>
        <end position="180"/>
    </location>
</feature>
<dbReference type="EMBL" id="CP119317">
    <property type="protein sequence ID" value="WEK55755.1"/>
    <property type="molecule type" value="Genomic_DNA"/>
</dbReference>
<dbReference type="SMART" id="SM00646">
    <property type="entry name" value="Ami_3"/>
    <property type="match status" value="1"/>
</dbReference>
<keyword evidence="3" id="KW-0732">Signal</keyword>
<feature type="region of interest" description="Disordered" evidence="2">
    <location>
        <begin position="153"/>
        <end position="180"/>
    </location>
</feature>
<dbReference type="CDD" id="cd02696">
    <property type="entry name" value="MurNAc-LAA"/>
    <property type="match status" value="1"/>
</dbReference>
<dbReference type="Gene3D" id="3.40.630.40">
    <property type="entry name" value="Zn-dependent exopeptidases"/>
    <property type="match status" value="1"/>
</dbReference>